<dbReference type="GO" id="GO:0005829">
    <property type="term" value="C:cytosol"/>
    <property type="evidence" value="ECO:0007669"/>
    <property type="project" value="TreeGrafter"/>
</dbReference>
<organism evidence="2 3">
    <name type="scientific">Candidatus Schmidhempelia bombi str. Bimp</name>
    <dbReference type="NCBI Taxonomy" id="1387197"/>
    <lineage>
        <taxon>Bacteria</taxon>
        <taxon>Pseudomonadati</taxon>
        <taxon>Pseudomonadota</taxon>
        <taxon>Gammaproteobacteria</taxon>
        <taxon>Orbales</taxon>
        <taxon>Orbaceae</taxon>
        <taxon>Candidatus Schmidhempelia</taxon>
    </lineage>
</organism>
<dbReference type="SUPFAM" id="SSF52540">
    <property type="entry name" value="P-loop containing nucleoside triphosphate hydrolases"/>
    <property type="match status" value="1"/>
</dbReference>
<reference evidence="2 3" key="1">
    <citation type="journal article" date="2014" name="Appl. Environ. Microbiol.">
        <title>Genomic features of a bumble bee symbiont reflect its host environment.</title>
        <authorList>
            <person name="Martinson V.G."/>
            <person name="Magoc T."/>
            <person name="Koch H."/>
            <person name="Salzberg S.L."/>
            <person name="Moran N.A."/>
        </authorList>
    </citation>
    <scope>NUCLEOTIDE SEQUENCE [LARGE SCALE GENOMIC DNA]</scope>
    <source>
        <strain evidence="2 3">Bimp</strain>
    </source>
</reference>
<dbReference type="PANTHER" id="PTHR42714">
    <property type="entry name" value="TRNA MODIFICATION GTPASE GTPBP3"/>
    <property type="match status" value="1"/>
</dbReference>
<dbReference type="InterPro" id="IPR021871">
    <property type="entry name" value="DUF3482"/>
</dbReference>
<evidence type="ECO:0000313" key="2">
    <source>
        <dbReference type="EMBL" id="TEA27672.1"/>
    </source>
</evidence>
<protein>
    <submittedName>
        <fullName evidence="2">DUF3482 domain-containing protein</fullName>
    </submittedName>
</protein>
<dbReference type="GO" id="GO:0002098">
    <property type="term" value="P:tRNA wobble uridine modification"/>
    <property type="evidence" value="ECO:0007669"/>
    <property type="project" value="TreeGrafter"/>
</dbReference>
<dbReference type="PANTHER" id="PTHR42714:SF7">
    <property type="entry name" value="G DOMAIN-CONTAINING PROTEIN"/>
    <property type="match status" value="1"/>
</dbReference>
<proteinExistence type="predicted"/>
<dbReference type="Pfam" id="PF11981">
    <property type="entry name" value="DUF3482"/>
    <property type="match status" value="1"/>
</dbReference>
<evidence type="ECO:0000259" key="1">
    <source>
        <dbReference type="Pfam" id="PF01926"/>
    </source>
</evidence>
<feature type="domain" description="G" evidence="1">
    <location>
        <begin position="7"/>
        <end position="152"/>
    </location>
</feature>
<dbReference type="AlphaFoldDB" id="A0AB94IDY0"/>
<name>A0AB94IDY0_9GAMM</name>
<dbReference type="GO" id="GO:0005525">
    <property type="term" value="F:GTP binding"/>
    <property type="evidence" value="ECO:0007669"/>
    <property type="project" value="InterPro"/>
</dbReference>
<gene>
    <name evidence="2" type="ORF">O970_02685</name>
</gene>
<evidence type="ECO:0000313" key="3">
    <source>
        <dbReference type="Proteomes" id="UP000506160"/>
    </source>
</evidence>
<dbReference type="InterPro" id="IPR027417">
    <property type="entry name" value="P-loop_NTPase"/>
</dbReference>
<sequence length="459" mass="51536">MMNKLNLAIIGHANAGKTSFLRTLTRNSEFGHVSNKPGSTRHVEKISLFIDHRQSVIFYDTPGLEDSTALYDYVYTTIAPDLRLDGIDRLQRFLGSPEAEQRFDQEAKVIRQLLASDAGLYVVDVTEPVLGKYHDELAILAESNKPLLAILNFTASPVSQEQAWRELLSRVGIHSMIRFDAVLPPIDGEVRLYQSLALLIEPANALISNLQQTLSQQRQQRYHNANNIIAEALVNVAAYIKWGDHQHITELEQLQHQVRRYEEKTIKRLLQLYQFEQNALSLADLPLLQGHLDQDLFNVEAMKLMGIRLGKGMVSGALAGIGVDLAVGGITLGAATMIGATIGGLSQTVKHYKQKVINQFSGQVALRVDTPVICFMALRLQLLRDQLDIRGHANRERLTITKPEQDSWVLGKLPKPLQSARVHPEWSVLNNDVKLHDEKRQRLIAHLAATLSHNNYTDR</sequence>
<dbReference type="GO" id="GO:0030488">
    <property type="term" value="P:tRNA methylation"/>
    <property type="evidence" value="ECO:0007669"/>
    <property type="project" value="TreeGrafter"/>
</dbReference>
<dbReference type="EMBL" id="AWGA01000024">
    <property type="protein sequence ID" value="TEA27672.1"/>
    <property type="molecule type" value="Genomic_DNA"/>
</dbReference>
<keyword evidence="3" id="KW-1185">Reference proteome</keyword>
<dbReference type="InterPro" id="IPR006073">
    <property type="entry name" value="GTP-bd"/>
</dbReference>
<dbReference type="Pfam" id="PF01926">
    <property type="entry name" value="MMR_HSR1"/>
    <property type="match status" value="1"/>
</dbReference>
<comment type="caution">
    <text evidence="2">The sequence shown here is derived from an EMBL/GenBank/DDBJ whole genome shotgun (WGS) entry which is preliminary data.</text>
</comment>
<accession>A0AB94IDY0</accession>
<dbReference type="Proteomes" id="UP000506160">
    <property type="component" value="Unassembled WGS sequence"/>
</dbReference>
<dbReference type="Gene3D" id="3.40.50.300">
    <property type="entry name" value="P-loop containing nucleotide triphosphate hydrolases"/>
    <property type="match status" value="1"/>
</dbReference>